<name>A0A9P5BFG1_9HYPO</name>
<dbReference type="EMBL" id="LUFC02000194">
    <property type="protein sequence ID" value="KAF4500432.1"/>
    <property type="molecule type" value="Genomic_DNA"/>
</dbReference>
<gene>
    <name evidence="1" type="ORF">FAGAP_3358</name>
</gene>
<comment type="caution">
    <text evidence="1">The sequence shown here is derived from an EMBL/GenBank/DDBJ whole genome shotgun (WGS) entry which is preliminary data.</text>
</comment>
<dbReference type="OrthoDB" id="2157530at2759"/>
<protein>
    <submittedName>
        <fullName evidence="1">Heterokaryon incompatibility</fullName>
    </submittedName>
</protein>
<dbReference type="PANTHER" id="PTHR24148">
    <property type="entry name" value="ANKYRIN REPEAT DOMAIN-CONTAINING PROTEIN 39 HOMOLOG-RELATED"/>
    <property type="match status" value="1"/>
</dbReference>
<dbReference type="AlphaFoldDB" id="A0A9P5BFG1"/>
<dbReference type="InterPro" id="IPR052895">
    <property type="entry name" value="HetReg/Transcr_Mod"/>
</dbReference>
<dbReference type="Proteomes" id="UP000737391">
    <property type="component" value="Unassembled WGS sequence"/>
</dbReference>
<dbReference type="PANTHER" id="PTHR24148:SF73">
    <property type="entry name" value="HET DOMAIN PROTEIN (AFU_ORTHOLOGUE AFUA_8G01020)"/>
    <property type="match status" value="1"/>
</dbReference>
<accession>A0A9P5BFG1</accession>
<sequence length="391" mass="43790">MGEIFRNAARVYSWLGEGTPSTDIAMDFCSRIGSQVIMVGIDQGNGINLGIFLQELFSSRKSPSGLTSGAQDLAAFFLGLLRGPRLKAQETGANQLFQGLHDMMNREYWKRIWINQEVSLAKEGVVLSTDPRDIIFALLGVITDNAKLGIQADYHLSMKEVFTVATRAMHECDANGLEIHLCTPDDRNQGILPSWVIDWRRFGLETRQTWPINRSRRWPHYYATGEIDLPTAAFLEVDNQHGILRRNAAEDAHDEITSFIRAIMRQQILTVDSLTMLQKLHLNSVPAPKPQSMSWTVAEKLSNAIGHVQDCVSVSEEGRTLFKTQKGMLGLGHEFIQPGDVVTLLLSCHSPIVLRPRHEGGFAFVGDAYVDGIMQGEFFQTIPTEKEFVIY</sequence>
<evidence type="ECO:0000313" key="1">
    <source>
        <dbReference type="EMBL" id="KAF4500432.1"/>
    </source>
</evidence>
<keyword evidence="2" id="KW-1185">Reference proteome</keyword>
<reference evidence="1" key="1">
    <citation type="submission" date="2020-01" db="EMBL/GenBank/DDBJ databases">
        <title>Identification and distribution of gene clusters putatively required for synthesis of sphingolipid metabolism inhibitors in phylogenetically diverse species of the filamentous fungus Fusarium.</title>
        <authorList>
            <person name="Kim H.-S."/>
            <person name="Busman M."/>
            <person name="Brown D.W."/>
            <person name="Divon H."/>
            <person name="Uhlig S."/>
            <person name="Proctor R.H."/>
        </authorList>
    </citation>
    <scope>NUCLEOTIDE SEQUENCE</scope>
    <source>
        <strain evidence="1">NRRL 31653</strain>
    </source>
</reference>
<proteinExistence type="predicted"/>
<evidence type="ECO:0000313" key="2">
    <source>
        <dbReference type="Proteomes" id="UP000737391"/>
    </source>
</evidence>
<dbReference type="Pfam" id="PF26639">
    <property type="entry name" value="Het-6_barrel"/>
    <property type="match status" value="1"/>
</dbReference>
<organism evidence="1 2">
    <name type="scientific">Fusarium agapanthi</name>
    <dbReference type="NCBI Taxonomy" id="1803897"/>
    <lineage>
        <taxon>Eukaryota</taxon>
        <taxon>Fungi</taxon>
        <taxon>Dikarya</taxon>
        <taxon>Ascomycota</taxon>
        <taxon>Pezizomycotina</taxon>
        <taxon>Sordariomycetes</taxon>
        <taxon>Hypocreomycetidae</taxon>
        <taxon>Hypocreales</taxon>
        <taxon>Nectriaceae</taxon>
        <taxon>Fusarium</taxon>
        <taxon>Fusarium fujikuroi species complex</taxon>
    </lineage>
</organism>